<comment type="caution">
    <text evidence="1">The sequence shown here is derived from an EMBL/GenBank/DDBJ whole genome shotgun (WGS) entry which is preliminary data.</text>
</comment>
<accession>A0AAV8X9I5</accession>
<proteinExistence type="predicted"/>
<keyword evidence="2" id="KW-1185">Reference proteome</keyword>
<dbReference type="PANTHER" id="PTHR31511:SF12">
    <property type="entry name" value="RHO TERMINATION FACTOR N-TERMINAL DOMAIN-CONTAINING PROTEIN"/>
    <property type="match status" value="1"/>
</dbReference>
<dbReference type="AlphaFoldDB" id="A0AAV8X9I5"/>
<evidence type="ECO:0008006" key="3">
    <source>
        <dbReference type="Google" id="ProtNLM"/>
    </source>
</evidence>
<dbReference type="InterPro" id="IPR043502">
    <property type="entry name" value="DNA/RNA_pol_sf"/>
</dbReference>
<sequence length="264" mass="31087">MICNLNTYARKVFFHIHVDNLSKLDEPGLPDDTFYNNLTDEGISERQYQQANKVWDVFQCQTLGDYSDVYLKSDVLLLTDIFENYRYTYLKTYNLDAAQYFTAPGLSWDAMLRYTNVELELLTDPDMVHFFKKGVRDGVSTCVNRKSIAHNPLIEKYNSLEPTKYIMYLDATNLYDTADIGYVFEVDLEYPEDLHNAHNDLPFCPENIIPPNSRHAKLIPNLQNKEKYIIHYINLKQCLKFVLKVTKIYRVLKFTQSPWLKKIY</sequence>
<organism evidence="1 2">
    <name type="scientific">Aromia moschata</name>
    <dbReference type="NCBI Taxonomy" id="1265417"/>
    <lineage>
        <taxon>Eukaryota</taxon>
        <taxon>Metazoa</taxon>
        <taxon>Ecdysozoa</taxon>
        <taxon>Arthropoda</taxon>
        <taxon>Hexapoda</taxon>
        <taxon>Insecta</taxon>
        <taxon>Pterygota</taxon>
        <taxon>Neoptera</taxon>
        <taxon>Endopterygota</taxon>
        <taxon>Coleoptera</taxon>
        <taxon>Polyphaga</taxon>
        <taxon>Cucujiformia</taxon>
        <taxon>Chrysomeloidea</taxon>
        <taxon>Cerambycidae</taxon>
        <taxon>Cerambycinae</taxon>
        <taxon>Callichromatini</taxon>
        <taxon>Aromia</taxon>
    </lineage>
</organism>
<dbReference type="EMBL" id="JAPWTK010000890">
    <property type="protein sequence ID" value="KAJ8935362.1"/>
    <property type="molecule type" value="Genomic_DNA"/>
</dbReference>
<name>A0AAV8X9I5_9CUCU</name>
<evidence type="ECO:0000313" key="1">
    <source>
        <dbReference type="EMBL" id="KAJ8935362.1"/>
    </source>
</evidence>
<dbReference type="PANTHER" id="PTHR31511">
    <property type="entry name" value="PROTEIN CBG23764"/>
    <property type="match status" value="1"/>
</dbReference>
<dbReference type="Proteomes" id="UP001162162">
    <property type="component" value="Unassembled WGS sequence"/>
</dbReference>
<protein>
    <recommendedName>
        <fullName evidence="3">DNA-directed DNA polymerase</fullName>
    </recommendedName>
</protein>
<dbReference type="GO" id="GO:0071897">
    <property type="term" value="P:DNA biosynthetic process"/>
    <property type="evidence" value="ECO:0007669"/>
    <property type="project" value="UniProtKB-ARBA"/>
</dbReference>
<gene>
    <name evidence="1" type="ORF">NQ318_021628</name>
</gene>
<reference evidence="1" key="1">
    <citation type="journal article" date="2023" name="Insect Mol. Biol.">
        <title>Genome sequencing provides insights into the evolution of gene families encoding plant cell wall-degrading enzymes in longhorned beetles.</title>
        <authorList>
            <person name="Shin N.R."/>
            <person name="Okamura Y."/>
            <person name="Kirsch R."/>
            <person name="Pauchet Y."/>
        </authorList>
    </citation>
    <scope>NUCLEOTIDE SEQUENCE</scope>
    <source>
        <strain evidence="1">AMC_N1</strain>
    </source>
</reference>
<evidence type="ECO:0000313" key="2">
    <source>
        <dbReference type="Proteomes" id="UP001162162"/>
    </source>
</evidence>
<dbReference type="SUPFAM" id="SSF56672">
    <property type="entry name" value="DNA/RNA polymerases"/>
    <property type="match status" value="1"/>
</dbReference>